<protein>
    <recommendedName>
        <fullName evidence="2">F-box domain-containing protein</fullName>
    </recommendedName>
</protein>
<accession>A0A176VY16</accession>
<evidence type="ECO:0000313" key="4">
    <source>
        <dbReference type="Proteomes" id="UP000077202"/>
    </source>
</evidence>
<evidence type="ECO:0000259" key="2">
    <source>
        <dbReference type="Pfam" id="PF12937"/>
    </source>
</evidence>
<dbReference type="Gene3D" id="1.20.1280.50">
    <property type="match status" value="1"/>
</dbReference>
<dbReference type="InterPro" id="IPR044207">
    <property type="entry name" value="At5g39250-like"/>
</dbReference>
<dbReference type="EMBL" id="LVLJ01002295">
    <property type="protein sequence ID" value="OAE25700.1"/>
    <property type="molecule type" value="Genomic_DNA"/>
</dbReference>
<dbReference type="PANTHER" id="PTHR47722">
    <property type="entry name" value="EXPRESSED PROTEIN"/>
    <property type="match status" value="1"/>
</dbReference>
<feature type="domain" description="F-box" evidence="2">
    <location>
        <begin position="240"/>
        <end position="278"/>
    </location>
</feature>
<feature type="region of interest" description="Disordered" evidence="1">
    <location>
        <begin position="1"/>
        <end position="29"/>
    </location>
</feature>
<evidence type="ECO:0000313" key="3">
    <source>
        <dbReference type="EMBL" id="OAE25700.1"/>
    </source>
</evidence>
<feature type="compositionally biased region" description="Basic and acidic residues" evidence="1">
    <location>
        <begin position="62"/>
        <end position="73"/>
    </location>
</feature>
<feature type="compositionally biased region" description="Basic and acidic residues" evidence="1">
    <location>
        <begin position="9"/>
        <end position="21"/>
    </location>
</feature>
<dbReference type="Proteomes" id="UP000077202">
    <property type="component" value="Unassembled WGS sequence"/>
</dbReference>
<feature type="region of interest" description="Disordered" evidence="1">
    <location>
        <begin position="61"/>
        <end position="85"/>
    </location>
</feature>
<evidence type="ECO:0000256" key="1">
    <source>
        <dbReference type="SAM" id="MobiDB-lite"/>
    </source>
</evidence>
<dbReference type="AlphaFoldDB" id="A0A176VY16"/>
<proteinExistence type="predicted"/>
<comment type="caution">
    <text evidence="3">The sequence shown here is derived from an EMBL/GenBank/DDBJ whole genome shotgun (WGS) entry which is preliminary data.</text>
</comment>
<dbReference type="InterPro" id="IPR001810">
    <property type="entry name" value="F-box_dom"/>
</dbReference>
<dbReference type="PANTHER" id="PTHR47722:SF1">
    <property type="entry name" value="F-BOX DOMAIN CONTAINING PROTEIN, EXPRESSED"/>
    <property type="match status" value="1"/>
</dbReference>
<keyword evidence="4" id="KW-1185">Reference proteome</keyword>
<gene>
    <name evidence="3" type="ORF">AXG93_4368s1600</name>
</gene>
<sequence length="523" mass="58629">MVVESEGELAWRRAGPTDEGARIGGGGQAAPRARIVDGIFVAKRASGAWFGMEFGRRTGRARKAEAEAEREDNPSSWPARPQQSPSCWLPGGRDHDGLALVEWDSADGAGFGARVLVGRVRAEILRSRIDLRSSCPAADVHLDVGLLWSDRQQLSSPKLSELSGHRDLVPMMEILRFEPSTLAFEDLRSALCARTRRGQGWSVDDARALIAFIVRERSRSILSSCPAAVRTMYAGMEVVEVLHLVFARLPEKELGVSCCVCRLWREVAEGEHLWRTLCSDRWPGCMKKDARKVIEAMGGFRAFFSRRALAMSRPPKQLPPRPWLRLEHLTFFVDLTYNGIPVISEVLSGSNINQAFSMGLQIDPSVMTDSILPRQALTPLFYQGQLYYEKPFQTMHTSKYWLNWSVVRSTDHKMVCLLHSAPVPDGVLPWEEEEGEDGGDEYCLPLLFQAELVGDAILSTGSLRQPPLLTFACLDCRPVWGDSLSDPMRFELVELQLGVWKRDEKCAPPIERVLLTLQELDWK</sequence>
<dbReference type="InterPro" id="IPR036047">
    <property type="entry name" value="F-box-like_dom_sf"/>
</dbReference>
<organism evidence="3 4">
    <name type="scientific">Marchantia polymorpha subsp. ruderalis</name>
    <dbReference type="NCBI Taxonomy" id="1480154"/>
    <lineage>
        <taxon>Eukaryota</taxon>
        <taxon>Viridiplantae</taxon>
        <taxon>Streptophyta</taxon>
        <taxon>Embryophyta</taxon>
        <taxon>Marchantiophyta</taxon>
        <taxon>Marchantiopsida</taxon>
        <taxon>Marchantiidae</taxon>
        <taxon>Marchantiales</taxon>
        <taxon>Marchantiaceae</taxon>
        <taxon>Marchantia</taxon>
    </lineage>
</organism>
<reference evidence="3" key="1">
    <citation type="submission" date="2016-03" db="EMBL/GenBank/DDBJ databases">
        <title>Mechanisms controlling the formation of the plant cell surface in tip-growing cells are functionally conserved among land plants.</title>
        <authorList>
            <person name="Honkanen S."/>
            <person name="Jones V.A."/>
            <person name="Morieri G."/>
            <person name="Champion C."/>
            <person name="Hetherington A.J."/>
            <person name="Kelly S."/>
            <person name="Saint-Marcoux D."/>
            <person name="Proust H."/>
            <person name="Prescott H."/>
            <person name="Dolan L."/>
        </authorList>
    </citation>
    <scope>NUCLEOTIDE SEQUENCE [LARGE SCALE GENOMIC DNA]</scope>
    <source>
        <tissue evidence="3">Whole gametophyte</tissue>
    </source>
</reference>
<dbReference type="SUPFAM" id="SSF81383">
    <property type="entry name" value="F-box domain"/>
    <property type="match status" value="1"/>
</dbReference>
<name>A0A176VY16_MARPO</name>
<dbReference type="Pfam" id="PF12937">
    <property type="entry name" value="F-box-like"/>
    <property type="match status" value="1"/>
</dbReference>